<dbReference type="GO" id="GO:0009243">
    <property type="term" value="P:O antigen biosynthetic process"/>
    <property type="evidence" value="ECO:0007669"/>
    <property type="project" value="InterPro"/>
</dbReference>
<gene>
    <name evidence="2" type="ORF">SAMN02745163_03240</name>
</gene>
<dbReference type="Gene3D" id="3.90.550.10">
    <property type="entry name" value="Spore Coat Polysaccharide Biosynthesis Protein SpsA, Chain A"/>
    <property type="match status" value="1"/>
</dbReference>
<dbReference type="GO" id="GO:0047343">
    <property type="term" value="F:glucose-1-phosphate cytidylyltransferase activity"/>
    <property type="evidence" value="ECO:0007669"/>
    <property type="project" value="InterPro"/>
</dbReference>
<name>A0A1M6PRY4_9CLOT</name>
<dbReference type="PANTHER" id="PTHR47183">
    <property type="entry name" value="GLUCOSE-1-PHOSPHATE CYTIDYLYLTRANSFERASE-RELATED"/>
    <property type="match status" value="1"/>
</dbReference>
<evidence type="ECO:0000313" key="3">
    <source>
        <dbReference type="Proteomes" id="UP000184310"/>
    </source>
</evidence>
<dbReference type="InterPro" id="IPR013446">
    <property type="entry name" value="G1P_cyt_trans-like"/>
</dbReference>
<dbReference type="Pfam" id="PF00483">
    <property type="entry name" value="NTP_transferase"/>
    <property type="match status" value="1"/>
</dbReference>
<evidence type="ECO:0000259" key="1">
    <source>
        <dbReference type="Pfam" id="PF00483"/>
    </source>
</evidence>
<dbReference type="STRING" id="1121302.SAMN02745163_03240"/>
<dbReference type="InterPro" id="IPR046981">
    <property type="entry name" value="G1P_cyt_trans"/>
</dbReference>
<evidence type="ECO:0000313" key="2">
    <source>
        <dbReference type="EMBL" id="SHK10641.1"/>
    </source>
</evidence>
<dbReference type="InterPro" id="IPR005835">
    <property type="entry name" value="NTP_transferase_dom"/>
</dbReference>
<dbReference type="NCBIfam" id="TIGR02623">
    <property type="entry name" value="G1P_cyt_trans"/>
    <property type="match status" value="1"/>
</dbReference>
<accession>A0A1M6PRY4</accession>
<dbReference type="CDD" id="cd02524">
    <property type="entry name" value="G1P_cytidylyltransferase"/>
    <property type="match status" value="1"/>
</dbReference>
<dbReference type="PANTHER" id="PTHR47183:SF1">
    <property type="entry name" value="GLUCOSE-1-PHOSPHATE CYTIDYLYLTRANSFERASE"/>
    <property type="match status" value="1"/>
</dbReference>
<proteinExistence type="predicted"/>
<keyword evidence="2" id="KW-0808">Transferase</keyword>
<keyword evidence="3" id="KW-1185">Reference proteome</keyword>
<feature type="domain" description="Nucleotidyl transferase" evidence="1">
    <location>
        <begin position="2"/>
        <end position="230"/>
    </location>
</feature>
<dbReference type="SUPFAM" id="SSF53448">
    <property type="entry name" value="Nucleotide-diphospho-sugar transferases"/>
    <property type="match status" value="1"/>
</dbReference>
<dbReference type="EMBL" id="FQZB01000013">
    <property type="protein sequence ID" value="SHK10641.1"/>
    <property type="molecule type" value="Genomic_DNA"/>
</dbReference>
<sequence length="257" mass="29112">MKAVILAGGLGTRLSEETELRPKPMVEIGGKPIICHIMNIYSHYGINEFIICCGYKGYIIKEYFANYFMHMSDLTVDLSSGDITYNNSKAEPWKIMIIDTGYNTMTGGRIKRIKDYVGAETFMLTYGDGVADIDINKLLEFHKSNGKIATVTAVQPAGRFGALSIENNMVNTFMEKPDGDGTWINGGFFVLEHEVFDYIKDDSTIFEKDPLENLAKDNSLSAYKHKGFWSPMDTLKDKNMLEDMWQKGEAKWAMWDL</sequence>
<dbReference type="InterPro" id="IPR029044">
    <property type="entry name" value="Nucleotide-diphossugar_trans"/>
</dbReference>
<keyword evidence="2" id="KW-0548">Nucleotidyltransferase</keyword>
<protein>
    <submittedName>
        <fullName evidence="2">Glucose-1-phosphate cytidylyltransferase</fullName>
    </submittedName>
</protein>
<dbReference type="OrthoDB" id="9801899at2"/>
<dbReference type="Proteomes" id="UP000184310">
    <property type="component" value="Unassembled WGS sequence"/>
</dbReference>
<dbReference type="AlphaFoldDB" id="A0A1M6PRY4"/>
<reference evidence="2 3" key="1">
    <citation type="submission" date="2016-11" db="EMBL/GenBank/DDBJ databases">
        <authorList>
            <person name="Jaros S."/>
            <person name="Januszkiewicz K."/>
            <person name="Wedrychowicz H."/>
        </authorList>
    </citation>
    <scope>NUCLEOTIDE SEQUENCE [LARGE SCALE GENOMIC DNA]</scope>
    <source>
        <strain evidence="2 3">DSM 21758</strain>
    </source>
</reference>
<dbReference type="RefSeq" id="WP_072990142.1">
    <property type="nucleotide sequence ID" value="NZ_FQZB01000013.1"/>
</dbReference>
<organism evidence="2 3">
    <name type="scientific">Clostridium cavendishii DSM 21758</name>
    <dbReference type="NCBI Taxonomy" id="1121302"/>
    <lineage>
        <taxon>Bacteria</taxon>
        <taxon>Bacillati</taxon>
        <taxon>Bacillota</taxon>
        <taxon>Clostridia</taxon>
        <taxon>Eubacteriales</taxon>
        <taxon>Clostridiaceae</taxon>
        <taxon>Clostridium</taxon>
    </lineage>
</organism>